<dbReference type="AlphaFoldDB" id="A0A933RX09"/>
<evidence type="ECO:0000256" key="1">
    <source>
        <dbReference type="ARBA" id="ARBA00022723"/>
    </source>
</evidence>
<dbReference type="InterPro" id="IPR011707">
    <property type="entry name" value="Cu-oxidase-like_N"/>
</dbReference>
<dbReference type="Pfam" id="PF07732">
    <property type="entry name" value="Cu-oxidase_3"/>
    <property type="match status" value="1"/>
</dbReference>
<evidence type="ECO:0000259" key="6">
    <source>
        <dbReference type="Pfam" id="PF07732"/>
    </source>
</evidence>
<protein>
    <submittedName>
        <fullName evidence="7">Copper oxidase</fullName>
    </submittedName>
</protein>
<dbReference type="Gene3D" id="2.60.40.420">
    <property type="entry name" value="Cupredoxins - blue copper proteins"/>
    <property type="match status" value="1"/>
</dbReference>
<dbReference type="InterPro" id="IPR008972">
    <property type="entry name" value="Cupredoxin"/>
</dbReference>
<dbReference type="CDD" id="cd13860">
    <property type="entry name" value="CuRO_1_2dMco_1"/>
    <property type="match status" value="1"/>
</dbReference>
<dbReference type="InterPro" id="IPR045087">
    <property type="entry name" value="Cu-oxidase_fam"/>
</dbReference>
<dbReference type="PANTHER" id="PTHR11709:SF394">
    <property type="entry name" value="FI03373P-RELATED"/>
    <property type="match status" value="1"/>
</dbReference>
<proteinExistence type="predicted"/>
<feature type="domain" description="Plastocyanin-like" evidence="6">
    <location>
        <begin position="111"/>
        <end position="224"/>
    </location>
</feature>
<dbReference type="Proteomes" id="UP000782519">
    <property type="component" value="Unassembled WGS sequence"/>
</dbReference>
<evidence type="ECO:0000256" key="3">
    <source>
        <dbReference type="ARBA" id="ARBA00023008"/>
    </source>
</evidence>
<organism evidence="7 8">
    <name type="scientific">Rhodopseudomonas palustris</name>
    <dbReference type="NCBI Taxonomy" id="1076"/>
    <lineage>
        <taxon>Bacteria</taxon>
        <taxon>Pseudomonadati</taxon>
        <taxon>Pseudomonadota</taxon>
        <taxon>Alphaproteobacteria</taxon>
        <taxon>Hyphomicrobiales</taxon>
        <taxon>Nitrobacteraceae</taxon>
        <taxon>Rhodopseudomonas</taxon>
    </lineage>
</organism>
<keyword evidence="3" id="KW-0186">Copper</keyword>
<evidence type="ECO:0000256" key="2">
    <source>
        <dbReference type="ARBA" id="ARBA00023002"/>
    </source>
</evidence>
<evidence type="ECO:0000259" key="5">
    <source>
        <dbReference type="Pfam" id="PF07731"/>
    </source>
</evidence>
<dbReference type="PANTHER" id="PTHR11709">
    <property type="entry name" value="MULTI-COPPER OXIDASE"/>
    <property type="match status" value="1"/>
</dbReference>
<keyword evidence="1" id="KW-0479">Metal-binding</keyword>
<feature type="region of interest" description="Disordered" evidence="4">
    <location>
        <begin position="491"/>
        <end position="520"/>
    </location>
</feature>
<dbReference type="SUPFAM" id="SSF49503">
    <property type="entry name" value="Cupredoxins"/>
    <property type="match status" value="2"/>
</dbReference>
<evidence type="ECO:0000313" key="8">
    <source>
        <dbReference type="Proteomes" id="UP000782519"/>
    </source>
</evidence>
<dbReference type="CDD" id="cd04202">
    <property type="entry name" value="CuRO_D2_2dMcoN_like"/>
    <property type="match status" value="1"/>
</dbReference>
<dbReference type="GO" id="GO:0016491">
    <property type="term" value="F:oxidoreductase activity"/>
    <property type="evidence" value="ECO:0007669"/>
    <property type="project" value="UniProtKB-KW"/>
</dbReference>
<keyword evidence="2" id="KW-0560">Oxidoreductase</keyword>
<feature type="compositionally biased region" description="Basic and acidic residues" evidence="4">
    <location>
        <begin position="498"/>
        <end position="512"/>
    </location>
</feature>
<reference evidence="7" key="1">
    <citation type="submission" date="2020-07" db="EMBL/GenBank/DDBJ databases">
        <title>Huge and variable diversity of episymbiotic CPR bacteria and DPANN archaea in groundwater ecosystems.</title>
        <authorList>
            <person name="He C.Y."/>
            <person name="Keren R."/>
            <person name="Whittaker M."/>
            <person name="Farag I.F."/>
            <person name="Doudna J."/>
            <person name="Cate J.H.D."/>
            <person name="Banfield J.F."/>
        </authorList>
    </citation>
    <scope>NUCLEOTIDE SEQUENCE</scope>
    <source>
        <strain evidence="7">NC_groundwater_1818_Pr3_B-0.1um_66_35</strain>
    </source>
</reference>
<dbReference type="EMBL" id="JACRJB010000014">
    <property type="protein sequence ID" value="MBI5128894.1"/>
    <property type="molecule type" value="Genomic_DNA"/>
</dbReference>
<name>A0A933RX09_RHOPL</name>
<evidence type="ECO:0000313" key="7">
    <source>
        <dbReference type="EMBL" id="MBI5128894.1"/>
    </source>
</evidence>
<feature type="domain" description="Plastocyanin-like" evidence="5">
    <location>
        <begin position="262"/>
        <end position="361"/>
    </location>
</feature>
<dbReference type="InterPro" id="IPR011706">
    <property type="entry name" value="Cu-oxidase_C"/>
</dbReference>
<dbReference type="Pfam" id="PF07731">
    <property type="entry name" value="Cu-oxidase_2"/>
    <property type="match status" value="1"/>
</dbReference>
<sequence>MKISRRKVVAASGAVIAGVALERGSVLAQTTHEEHQTQMLQPAPQARNGPDSHWIDVAKGTQHPARTIPPGEAVPPGEPGRDYNPVITPNGITLPFKLIDGVKVFHLVAEEVTHEFAPGLKVKLWGFNGRVHGPTIEAVEGDLIRIYVTNKLPEATSVHWHGIILPNGMDGVGGLNQRTIRPGETFKYEYPLLQYGTHMYHSHFDEMTQMGLGVMGLFIIHPRRPAEPRPDRDFAIMLSEWDVKPGAYRPDPRVFAGFNTLTFNAKSFPATEPLVAKRGDRVRIRLGNLGAMDHHPIHLHGHSFWVTQSDGGLIPTSARWPETTVLVSVGQSRTVDFVADNPGDWAFHCHMTHHVMNQMGHEGPNLIGVDPHKLSQAVKPLIPGFMPMGTSGMGDMSQTPTERGSGDNMRMSMPGMAHGGMHGDSGAMAVPKNSIAMMGGPGPYGTIDMGGMLAVFKVREKLESYADPGWYEPPAGTVAQVASEQDLQRDGIVINAQRSDRAQTAKSPKMDHMNMPGMKH</sequence>
<evidence type="ECO:0000256" key="4">
    <source>
        <dbReference type="SAM" id="MobiDB-lite"/>
    </source>
</evidence>
<dbReference type="GO" id="GO:0005507">
    <property type="term" value="F:copper ion binding"/>
    <property type="evidence" value="ECO:0007669"/>
    <property type="project" value="InterPro"/>
</dbReference>
<accession>A0A933RX09</accession>
<comment type="caution">
    <text evidence="7">The sequence shown here is derived from an EMBL/GenBank/DDBJ whole genome shotgun (WGS) entry which is preliminary data.</text>
</comment>
<gene>
    <name evidence="7" type="ORF">HZA66_05590</name>
</gene>